<evidence type="ECO:0000313" key="4">
    <source>
        <dbReference type="Proteomes" id="UP001301769"/>
    </source>
</evidence>
<feature type="non-terminal residue" evidence="3">
    <location>
        <position position="365"/>
    </location>
</feature>
<proteinExistence type="predicted"/>
<keyword evidence="2" id="KW-0812">Transmembrane</keyword>
<organism evidence="3 4">
    <name type="scientific">Rhypophila decipiens</name>
    <dbReference type="NCBI Taxonomy" id="261697"/>
    <lineage>
        <taxon>Eukaryota</taxon>
        <taxon>Fungi</taxon>
        <taxon>Dikarya</taxon>
        <taxon>Ascomycota</taxon>
        <taxon>Pezizomycotina</taxon>
        <taxon>Sordariomycetes</taxon>
        <taxon>Sordariomycetidae</taxon>
        <taxon>Sordariales</taxon>
        <taxon>Naviculisporaceae</taxon>
        <taxon>Rhypophila</taxon>
    </lineage>
</organism>
<feature type="compositionally biased region" description="Basic and acidic residues" evidence="1">
    <location>
        <begin position="309"/>
        <end position="323"/>
    </location>
</feature>
<sequence length="365" mass="39297">MPCSTLAQAGLDFYGFLTLAAFANMAFIPSTLGGSSRSAARLLGGWAGKKIDRRITLSGRVGGQEGRSAKHALWEGGRATRSVGDHTLGGWLAYQGRDPAYKNCGGEKHADLRVVGGTTVFFSFFSVQLLIILRTDSNTSTLSTAQYRALLEGWAGMKGPVISPGWVDGNMKVAIQLDNCGAQVCTVRVDGGTTSSSCEQCRYRYRTSFPNEPRDTHGENHQTSSLKSSSSRVCHIERQDDGDKKNNNRAPWRVGGHEGPAKNAHLGGWAGNEVPVISPWWVSVQAVEVSNQTGRVVVGKASSIPQSWRDGDGPASHDQDLASERSTTGSQIERSTEQPSTLEGGRARRFAVISPWEGGRAFEVK</sequence>
<evidence type="ECO:0000256" key="1">
    <source>
        <dbReference type="SAM" id="MobiDB-lite"/>
    </source>
</evidence>
<comment type="caution">
    <text evidence="3">The sequence shown here is derived from an EMBL/GenBank/DDBJ whole genome shotgun (WGS) entry which is preliminary data.</text>
</comment>
<evidence type="ECO:0000313" key="3">
    <source>
        <dbReference type="EMBL" id="KAK4209063.1"/>
    </source>
</evidence>
<protein>
    <submittedName>
        <fullName evidence="3">Uncharacterized protein</fullName>
    </submittedName>
</protein>
<dbReference type="EMBL" id="MU858217">
    <property type="protein sequence ID" value="KAK4209063.1"/>
    <property type="molecule type" value="Genomic_DNA"/>
</dbReference>
<name>A0AAN7B317_9PEZI</name>
<feature type="compositionally biased region" description="Polar residues" evidence="1">
    <location>
        <begin position="221"/>
        <end position="232"/>
    </location>
</feature>
<feature type="region of interest" description="Disordered" evidence="1">
    <location>
        <begin position="304"/>
        <end position="344"/>
    </location>
</feature>
<gene>
    <name evidence="3" type="ORF">QBC37DRAFT_378416</name>
</gene>
<feature type="compositionally biased region" description="Basic and acidic residues" evidence="1">
    <location>
        <begin position="234"/>
        <end position="246"/>
    </location>
</feature>
<keyword evidence="2" id="KW-1133">Transmembrane helix</keyword>
<reference evidence="3" key="2">
    <citation type="submission" date="2023-05" db="EMBL/GenBank/DDBJ databases">
        <authorList>
            <consortium name="Lawrence Berkeley National Laboratory"/>
            <person name="Steindorff A."/>
            <person name="Hensen N."/>
            <person name="Bonometti L."/>
            <person name="Westerberg I."/>
            <person name="Brannstrom I.O."/>
            <person name="Guillou S."/>
            <person name="Cros-Aarteil S."/>
            <person name="Calhoun S."/>
            <person name="Haridas S."/>
            <person name="Kuo A."/>
            <person name="Mondo S."/>
            <person name="Pangilinan J."/>
            <person name="Riley R."/>
            <person name="Labutti K."/>
            <person name="Andreopoulos B."/>
            <person name="Lipzen A."/>
            <person name="Chen C."/>
            <person name="Yanf M."/>
            <person name="Daum C."/>
            <person name="Ng V."/>
            <person name="Clum A."/>
            <person name="Ohm R."/>
            <person name="Martin F."/>
            <person name="Silar P."/>
            <person name="Natvig D."/>
            <person name="Lalanne C."/>
            <person name="Gautier V."/>
            <person name="Ament-Velasquez S.L."/>
            <person name="Kruys A."/>
            <person name="Hutchinson M.I."/>
            <person name="Powell A.J."/>
            <person name="Barry K."/>
            <person name="Miller A.N."/>
            <person name="Grigoriev I.V."/>
            <person name="Debuchy R."/>
            <person name="Gladieux P."/>
            <person name="Thoren M.H."/>
            <person name="Johannesson H."/>
        </authorList>
    </citation>
    <scope>NUCLEOTIDE SEQUENCE</scope>
    <source>
        <strain evidence="3">PSN293</strain>
    </source>
</reference>
<keyword evidence="4" id="KW-1185">Reference proteome</keyword>
<keyword evidence="2" id="KW-0472">Membrane</keyword>
<feature type="transmembrane region" description="Helical" evidence="2">
    <location>
        <begin position="13"/>
        <end position="32"/>
    </location>
</feature>
<reference evidence="3" key="1">
    <citation type="journal article" date="2023" name="Mol. Phylogenet. Evol.">
        <title>Genome-scale phylogeny and comparative genomics of the fungal order Sordariales.</title>
        <authorList>
            <person name="Hensen N."/>
            <person name="Bonometti L."/>
            <person name="Westerberg I."/>
            <person name="Brannstrom I.O."/>
            <person name="Guillou S."/>
            <person name="Cros-Aarteil S."/>
            <person name="Calhoun S."/>
            <person name="Haridas S."/>
            <person name="Kuo A."/>
            <person name="Mondo S."/>
            <person name="Pangilinan J."/>
            <person name="Riley R."/>
            <person name="LaButti K."/>
            <person name="Andreopoulos B."/>
            <person name="Lipzen A."/>
            <person name="Chen C."/>
            <person name="Yan M."/>
            <person name="Daum C."/>
            <person name="Ng V."/>
            <person name="Clum A."/>
            <person name="Steindorff A."/>
            <person name="Ohm R.A."/>
            <person name="Martin F."/>
            <person name="Silar P."/>
            <person name="Natvig D.O."/>
            <person name="Lalanne C."/>
            <person name="Gautier V."/>
            <person name="Ament-Velasquez S.L."/>
            <person name="Kruys A."/>
            <person name="Hutchinson M.I."/>
            <person name="Powell A.J."/>
            <person name="Barry K."/>
            <person name="Miller A.N."/>
            <person name="Grigoriev I.V."/>
            <person name="Debuchy R."/>
            <person name="Gladieux P."/>
            <person name="Hiltunen Thoren M."/>
            <person name="Johannesson H."/>
        </authorList>
    </citation>
    <scope>NUCLEOTIDE SEQUENCE</scope>
    <source>
        <strain evidence="3">PSN293</strain>
    </source>
</reference>
<evidence type="ECO:0000256" key="2">
    <source>
        <dbReference type="SAM" id="Phobius"/>
    </source>
</evidence>
<dbReference type="Proteomes" id="UP001301769">
    <property type="component" value="Unassembled WGS sequence"/>
</dbReference>
<accession>A0AAN7B317</accession>
<dbReference type="AlphaFoldDB" id="A0AAN7B317"/>
<feature type="region of interest" description="Disordered" evidence="1">
    <location>
        <begin position="209"/>
        <end position="265"/>
    </location>
</feature>
<feature type="compositionally biased region" description="Polar residues" evidence="1">
    <location>
        <begin position="324"/>
        <end position="341"/>
    </location>
</feature>